<proteinExistence type="predicted"/>
<sequence length="286" mass="32558">MVLHLHDQLTLNLRKASVAAREFRVLEHEDGKEVMHFLDGRDLEENLHEDEKQYATVEVTRRDSGVEVEGLVGPHHRIEPMRTMERSDEGLIPHMIHEIEKKEMVDIQKAIPHKDSWTVDERSSGAQTPPVSITIEIFMVSDKDHFGHFRTTRELIIYLCVHMNSVNMRYTDTSAPRVQFLLMGVQKDQFSTYKNGSDKLMESSSTLAAFRKYADGKRHEYGYPELVYLITGFDVYSEESDGSRSMNVLGIGYVGGLCTAFFVALGEDKAGHYTGMHTLTHEAGHV</sequence>
<evidence type="ECO:0000313" key="1">
    <source>
        <dbReference type="EMBL" id="KAH6924928.1"/>
    </source>
</evidence>
<organism evidence="1 2">
    <name type="scientific">Hyalomma asiaticum</name>
    <name type="common">Tick</name>
    <dbReference type="NCBI Taxonomy" id="266040"/>
    <lineage>
        <taxon>Eukaryota</taxon>
        <taxon>Metazoa</taxon>
        <taxon>Ecdysozoa</taxon>
        <taxon>Arthropoda</taxon>
        <taxon>Chelicerata</taxon>
        <taxon>Arachnida</taxon>
        <taxon>Acari</taxon>
        <taxon>Parasitiformes</taxon>
        <taxon>Ixodida</taxon>
        <taxon>Ixodoidea</taxon>
        <taxon>Ixodidae</taxon>
        <taxon>Hyalomminae</taxon>
        <taxon>Hyalomma</taxon>
    </lineage>
</organism>
<dbReference type="Proteomes" id="UP000821845">
    <property type="component" value="Chromosome 8"/>
</dbReference>
<name>A0ACB7RQL8_HYAAI</name>
<reference evidence="1" key="1">
    <citation type="submission" date="2020-05" db="EMBL/GenBank/DDBJ databases">
        <title>Large-scale comparative analyses of tick genomes elucidate their genetic diversity and vector capacities.</title>
        <authorList>
            <person name="Jia N."/>
            <person name="Wang J."/>
            <person name="Shi W."/>
            <person name="Du L."/>
            <person name="Sun Y."/>
            <person name="Zhan W."/>
            <person name="Jiang J."/>
            <person name="Wang Q."/>
            <person name="Zhang B."/>
            <person name="Ji P."/>
            <person name="Sakyi L.B."/>
            <person name="Cui X."/>
            <person name="Yuan T."/>
            <person name="Jiang B."/>
            <person name="Yang W."/>
            <person name="Lam T.T.-Y."/>
            <person name="Chang Q."/>
            <person name="Ding S."/>
            <person name="Wang X."/>
            <person name="Zhu J."/>
            <person name="Ruan X."/>
            <person name="Zhao L."/>
            <person name="Wei J."/>
            <person name="Que T."/>
            <person name="Du C."/>
            <person name="Cheng J."/>
            <person name="Dai P."/>
            <person name="Han X."/>
            <person name="Huang E."/>
            <person name="Gao Y."/>
            <person name="Liu J."/>
            <person name="Shao H."/>
            <person name="Ye R."/>
            <person name="Li L."/>
            <person name="Wei W."/>
            <person name="Wang X."/>
            <person name="Wang C."/>
            <person name="Yang T."/>
            <person name="Huo Q."/>
            <person name="Li W."/>
            <person name="Guo W."/>
            <person name="Chen H."/>
            <person name="Zhou L."/>
            <person name="Ni X."/>
            <person name="Tian J."/>
            <person name="Zhou Y."/>
            <person name="Sheng Y."/>
            <person name="Liu T."/>
            <person name="Pan Y."/>
            <person name="Xia L."/>
            <person name="Li J."/>
            <person name="Zhao F."/>
            <person name="Cao W."/>
        </authorList>
    </citation>
    <scope>NUCLEOTIDE SEQUENCE</scope>
    <source>
        <strain evidence="1">Hyas-2018</strain>
    </source>
</reference>
<accession>A0ACB7RQL8</accession>
<evidence type="ECO:0000313" key="2">
    <source>
        <dbReference type="Proteomes" id="UP000821845"/>
    </source>
</evidence>
<gene>
    <name evidence="1" type="ORF">HPB50_026534</name>
</gene>
<comment type="caution">
    <text evidence="1">The sequence shown here is derived from an EMBL/GenBank/DDBJ whole genome shotgun (WGS) entry which is preliminary data.</text>
</comment>
<protein>
    <submittedName>
        <fullName evidence="1">Uncharacterized protein</fullName>
    </submittedName>
</protein>
<dbReference type="EMBL" id="CM023488">
    <property type="protein sequence ID" value="KAH6924928.1"/>
    <property type="molecule type" value="Genomic_DNA"/>
</dbReference>
<keyword evidence="2" id="KW-1185">Reference proteome</keyword>